<dbReference type="Gene3D" id="3.40.190.10">
    <property type="entry name" value="Periplasmic binding protein-like II"/>
    <property type="match status" value="1"/>
</dbReference>
<organism evidence="4 5">
    <name type="scientific">Neisseria zalophi</name>
    <dbReference type="NCBI Taxonomy" id="640030"/>
    <lineage>
        <taxon>Bacteria</taxon>
        <taxon>Pseudomonadati</taxon>
        <taxon>Pseudomonadota</taxon>
        <taxon>Betaproteobacteria</taxon>
        <taxon>Neisseriales</taxon>
        <taxon>Neisseriaceae</taxon>
        <taxon>Neisseria</taxon>
    </lineage>
</organism>
<reference evidence="4 5" key="1">
    <citation type="submission" date="2018-08" db="EMBL/GenBank/DDBJ databases">
        <title>Neisseria zalophi ATCC BAA-2455 complete genome.</title>
        <authorList>
            <person name="Veseli I.A."/>
            <person name="Buttler R."/>
            <person name="Mascarenhas dos Santos A.C."/>
            <person name="Pombert J.-F."/>
        </authorList>
    </citation>
    <scope>NUCLEOTIDE SEQUENCE [LARGE SCALE GENOMIC DNA]</scope>
    <source>
        <strain evidence="4 5">ATCC BAA-2455</strain>
    </source>
</reference>
<dbReference type="RefSeq" id="WP_151050135.1">
    <property type="nucleotide sequence ID" value="NZ_CP031700.1"/>
</dbReference>
<feature type="signal peptide" evidence="2">
    <location>
        <begin position="1"/>
        <end position="20"/>
    </location>
</feature>
<dbReference type="EMBL" id="CP031700">
    <property type="protein sequence ID" value="QEY25635.1"/>
    <property type="molecule type" value="Genomic_DNA"/>
</dbReference>
<evidence type="ECO:0000313" key="5">
    <source>
        <dbReference type="Proteomes" id="UP000325713"/>
    </source>
</evidence>
<dbReference type="PIRSF" id="PIRSF002741">
    <property type="entry name" value="MppA"/>
    <property type="match status" value="1"/>
</dbReference>
<dbReference type="GO" id="GO:1904680">
    <property type="term" value="F:peptide transmembrane transporter activity"/>
    <property type="evidence" value="ECO:0007669"/>
    <property type="project" value="TreeGrafter"/>
</dbReference>
<dbReference type="GO" id="GO:0043190">
    <property type="term" value="C:ATP-binding cassette (ABC) transporter complex"/>
    <property type="evidence" value="ECO:0007669"/>
    <property type="project" value="InterPro"/>
</dbReference>
<dbReference type="CDD" id="cd08497">
    <property type="entry name" value="MbnE-like"/>
    <property type="match status" value="1"/>
</dbReference>
<sequence length="593" mass="66966">MKLSTALFLLFTTISTSAYAAHGLALGQQVLHPAGFQSFNYVNPNAPKGGTFTLPLPGGFDTLNPFTLKGDHEAGVGTLTLDTLTAKGQDEPFAMYGLIAEDMELAPDGLAVTFKINPKARFQNGDPVLAEDVAASFNTLTQDKAASPQYRFYWADVDRVETPSKRTVVFRFKKPNAELHMILGQLPVFSHKSYPKGLAAGANAIPIGSGPYRLSKAENGRLSEFQRDKNYWAQNLPTRKGMYNFDTVRFKYYKDDTVRIEGLKGGNYDFMQENTARHWARSYTDKILAKNNLSKHDWTQQSTAGMQGFVMNLRRKPFDDIRIRQALMLSFDFESLNNRLFYGLYTRSNSFFTNSEMAATGKPEGRELAILNTARSNLPAAVFTKNVPEPPKTDAVLGIRPNLLKARALLEQAGYRYQNGVLVDKQGTPLAIEYLTYSKTFERVVAKWQRDLAKIGIRLNIRLADPAIYQQRLNRFDFDITTVVYGNSESPGNEQFSYFSCDAAKTNGSQNWAGVCDPAVETLLKRFENFRSRDELVAVARALDRTLRHQYIIIPNWYTNRYRVVYRDTLGIPAKQPKYYSATDWILSTAWQK</sequence>
<dbReference type="KEGG" id="nzl:D0T92_03165"/>
<dbReference type="Proteomes" id="UP000325713">
    <property type="component" value="Chromosome"/>
</dbReference>
<proteinExistence type="predicted"/>
<dbReference type="InterPro" id="IPR039424">
    <property type="entry name" value="SBP_5"/>
</dbReference>
<gene>
    <name evidence="4" type="ORF">D0T92_03165</name>
</gene>
<dbReference type="InterPro" id="IPR030678">
    <property type="entry name" value="Peptide/Ni-bd"/>
</dbReference>
<dbReference type="GO" id="GO:0030288">
    <property type="term" value="C:outer membrane-bounded periplasmic space"/>
    <property type="evidence" value="ECO:0007669"/>
    <property type="project" value="TreeGrafter"/>
</dbReference>
<feature type="chain" id="PRO_5023907044" evidence="2">
    <location>
        <begin position="21"/>
        <end position="593"/>
    </location>
</feature>
<keyword evidence="1 2" id="KW-0732">Signal</keyword>
<evidence type="ECO:0000313" key="4">
    <source>
        <dbReference type="EMBL" id="QEY25635.1"/>
    </source>
</evidence>
<dbReference type="PANTHER" id="PTHR30290:SF64">
    <property type="entry name" value="ABC TRANSPORTER PERIPLASMIC BINDING PROTEIN"/>
    <property type="match status" value="1"/>
</dbReference>
<evidence type="ECO:0000256" key="2">
    <source>
        <dbReference type="SAM" id="SignalP"/>
    </source>
</evidence>
<name>A0A5J6PSZ0_9NEIS</name>
<dbReference type="InterPro" id="IPR000914">
    <property type="entry name" value="SBP_5_dom"/>
</dbReference>
<keyword evidence="5" id="KW-1185">Reference proteome</keyword>
<dbReference type="Pfam" id="PF00496">
    <property type="entry name" value="SBP_bac_5"/>
    <property type="match status" value="1"/>
</dbReference>
<accession>A0A5J6PSZ0</accession>
<dbReference type="GO" id="GO:0015833">
    <property type="term" value="P:peptide transport"/>
    <property type="evidence" value="ECO:0007669"/>
    <property type="project" value="TreeGrafter"/>
</dbReference>
<dbReference type="OrthoDB" id="9801799at2"/>
<dbReference type="GO" id="GO:0042884">
    <property type="term" value="P:microcin transport"/>
    <property type="evidence" value="ECO:0007669"/>
    <property type="project" value="TreeGrafter"/>
</dbReference>
<dbReference type="SUPFAM" id="SSF53850">
    <property type="entry name" value="Periplasmic binding protein-like II"/>
    <property type="match status" value="1"/>
</dbReference>
<evidence type="ECO:0000256" key="1">
    <source>
        <dbReference type="ARBA" id="ARBA00022729"/>
    </source>
</evidence>
<evidence type="ECO:0000259" key="3">
    <source>
        <dbReference type="Pfam" id="PF00496"/>
    </source>
</evidence>
<dbReference type="Gene3D" id="3.10.105.10">
    <property type="entry name" value="Dipeptide-binding Protein, Domain 3"/>
    <property type="match status" value="1"/>
</dbReference>
<feature type="domain" description="Solute-binding protein family 5" evidence="3">
    <location>
        <begin position="96"/>
        <end position="502"/>
    </location>
</feature>
<dbReference type="PANTHER" id="PTHR30290">
    <property type="entry name" value="PERIPLASMIC BINDING COMPONENT OF ABC TRANSPORTER"/>
    <property type="match status" value="1"/>
</dbReference>
<dbReference type="AlphaFoldDB" id="A0A5J6PSZ0"/>
<protein>
    <submittedName>
        <fullName evidence="4">ABC transporter substrate-binding protein</fullName>
    </submittedName>
</protein>